<dbReference type="Proteomes" id="UP000220797">
    <property type="component" value="Unassembled WGS sequence"/>
</dbReference>
<feature type="compositionally biased region" description="Basic and acidic residues" evidence="1">
    <location>
        <begin position="1426"/>
        <end position="1449"/>
    </location>
</feature>
<reference evidence="2" key="1">
    <citation type="submission" date="2015-04" db="EMBL/GenBank/DDBJ databases">
        <authorList>
            <consortium name="Pathogen Informatics"/>
        </authorList>
    </citation>
    <scope>NUCLEOTIDE SEQUENCE [LARGE SCALE GENOMIC DNA]</scope>
    <source>
        <strain evidence="2">8A</strain>
    </source>
</reference>
<dbReference type="RefSeq" id="XP_028525883.1">
    <property type="nucleotide sequence ID" value="XM_028670055.1"/>
</dbReference>
<sequence>MPNYNRNHFSNIESKDVNDILNIKKSRAEKIFSFKDTIEHNSNINENFPNNGNRRKEITNEIMYNYKNNKDINNKDIEKENMVKNKLYNNTDMKKKIYYDKLNINNNSEQDYMKPKNSKINENLNKNYLERKFFDDSIAKDRSKFRRLEQFNEENNLNSNCTYNDANINNNNNNNIQRNYNDYKTLSNKEMIIKNKKSSNIECFSNNQKQNYECSRNNNDNYDNFNQKSILFQKNSDYNYVSNENNMNLNFSKINRNQKKFLQTELSDSMIPLPSPYIQRDMSYHRNMNEVNNNNINKEIFKKDTQKEDLNDEDFCENSNITDNRITNVNNEYQRNKNIQKGIINVGSSFIPKDKNVMLPSKKVGNLNKYNEDLNEERINNNNLLMYHNSNIRDKYQNYSSLKKESNLLPNQNLVDKDGNRKKEYHNLSLSTIDSNYSNQNNYEKKFAPNFLDSNLNSRKDNNIEGNSKNNMEYMEEKKMPINDIKQENKYMGTNNGAIDQNLDNKTASREFTYSSEYEYNLKKSNKKPSFKKDNIQSVNNNVMDKQRFLDKGENDPITKNYEYKKIENGKSSPEFGNDNINNIVYDNRTENIMNENKISKGNIIDNSRDYKSNINQYSSPKYDDKQLRKQTKNTENMEINYLNKNVMNYGKINEEEYNRYDSSDSYDNNTLYENMNDELQMEQGYLRNDQNYYNKKVNYKYLNERNIKRPCNDIIINSTKENYKNNQNVHAFKNYSSECYQNIDNTSDRKSYDDYRNDMYINSQYSDMEKHEDMRNYPNNYLYDSQNEKGSLTIIRLPAENKKQVKKKKKKKVDYDKSLVDMYSTAIPLNEKVDPYALKALSKNKNLDKKIYALIPKSVVEVAEYDDITHVTLQSPSPLFVNPNMSVKQHIITTNYHQKNDEIPNIASCVVPISDESLKESLEKSKESLNGAENDKNLKSIIRGTSLRNKSGSSLSVKFKLSNSEYDNKSIIKNEDKKNTISQNEDNTDKNKELNKKIEDHILSQELKNLKIDKNVTEKRRASIFDESKIKSKNEKKKDSNKKIVLDSSKVKKATEIKLKKIQHVTGLLEKYDIPNPFEKYYMEPLDYSQLVGQNNNAKLLSLAHTVSNNYYKFITKSMERAEIKEVFNEKRKKMILKLIALLGNQINSEIKKKFSEANALAPSKDDELKREETIKSKMSTKEKEIKIEEHNIICKYWEKQSECMNLLIKEWNKICEILESINIDPNNMINSLISLYGEKTVNEFHLSFDEIKKANIELDVNIDDVIIPNIGETAENKFDPSNMTIMNIIQDIKWDMDIEYSLNQIREEWKDENRQKKKLIQKKIIEGIKHRIGLLDYLNKVEVNLNSFAKLIEGRMISNDDVKNQLRSMQDLNENVMFSKLFEKLKSNKMDINAESFKTPTSFFVSHHLPLTLCSLSENSNIDEIKNEEENKSSKDKENNSKNDDKNNIIINQSDNEQKN</sequence>
<gene>
    <name evidence="2" type="ORF">PGAL8A_00076700</name>
</gene>
<evidence type="ECO:0000313" key="3">
    <source>
        <dbReference type="Proteomes" id="UP000220797"/>
    </source>
</evidence>
<feature type="region of interest" description="Disordered" evidence="1">
    <location>
        <begin position="1426"/>
        <end position="1462"/>
    </location>
</feature>
<evidence type="ECO:0000256" key="1">
    <source>
        <dbReference type="SAM" id="MobiDB-lite"/>
    </source>
</evidence>
<protein>
    <submittedName>
        <fullName evidence="2">Uncharacterized protein</fullName>
    </submittedName>
</protein>
<proteinExistence type="predicted"/>
<organism evidence="2 3">
    <name type="scientific">Plasmodium gallinaceum</name>
    <dbReference type="NCBI Taxonomy" id="5849"/>
    <lineage>
        <taxon>Eukaryota</taxon>
        <taxon>Sar</taxon>
        <taxon>Alveolata</taxon>
        <taxon>Apicomplexa</taxon>
        <taxon>Aconoidasida</taxon>
        <taxon>Haemosporida</taxon>
        <taxon>Plasmodiidae</taxon>
        <taxon>Plasmodium</taxon>
        <taxon>Plasmodium (Haemamoeba)</taxon>
    </lineage>
</organism>
<accession>A0A1J1GLH5</accession>
<dbReference type="OrthoDB" id="371925at2759"/>
<keyword evidence="3" id="KW-1185">Reference proteome</keyword>
<dbReference type="OMA" id="VEMYSTA"/>
<dbReference type="EMBL" id="CVMV01000004">
    <property type="protein sequence ID" value="CRG93061.1"/>
    <property type="molecule type" value="Genomic_DNA"/>
</dbReference>
<dbReference type="GeneID" id="39729292"/>
<name>A0A1J1GLH5_PLAGA</name>
<feature type="compositionally biased region" description="Low complexity" evidence="1">
    <location>
        <begin position="1450"/>
        <end position="1462"/>
    </location>
</feature>
<dbReference type="VEuPathDB" id="PlasmoDB:PGAL8A_00076700"/>
<evidence type="ECO:0000313" key="2">
    <source>
        <dbReference type="EMBL" id="CRG93061.1"/>
    </source>
</evidence>
<comment type="caution">
    <text evidence="2">The sequence shown here is derived from an EMBL/GenBank/DDBJ whole genome shotgun (WGS) entry which is preliminary data.</text>
</comment>